<dbReference type="InterPro" id="IPR002495">
    <property type="entry name" value="Glyco_trans_8"/>
</dbReference>
<evidence type="ECO:0000313" key="4">
    <source>
        <dbReference type="Proteomes" id="UP000268652"/>
    </source>
</evidence>
<dbReference type="EMBL" id="RBDX01000014">
    <property type="protein sequence ID" value="RKN07603.1"/>
    <property type="molecule type" value="Genomic_DNA"/>
</dbReference>
<evidence type="ECO:0000313" key="3">
    <source>
        <dbReference type="EMBL" id="RKN18326.1"/>
    </source>
</evidence>
<dbReference type="AlphaFoldDB" id="A0A3A9W599"/>
<evidence type="ECO:0000256" key="1">
    <source>
        <dbReference type="SAM" id="MobiDB-lite"/>
    </source>
</evidence>
<dbReference type="SUPFAM" id="SSF53448">
    <property type="entry name" value="Nucleotide-diphospho-sugar transferases"/>
    <property type="match status" value="1"/>
</dbReference>
<gene>
    <name evidence="3" type="ORF">D7318_22480</name>
    <name evidence="2" type="ORF">D7319_18245</name>
</gene>
<evidence type="ECO:0000313" key="5">
    <source>
        <dbReference type="Proteomes" id="UP000275024"/>
    </source>
</evidence>
<reference evidence="4 5" key="1">
    <citation type="submission" date="2018-09" db="EMBL/GenBank/DDBJ databases">
        <title>Streptomyces sp. nov. DS1-2, an endophytic actinomycete isolated from roots of Dendrobium scabrilingue.</title>
        <authorList>
            <person name="Kuncharoen N."/>
            <person name="Kudo T."/>
            <person name="Ohkuma M."/>
            <person name="Yuki M."/>
            <person name="Tanasupawat S."/>
        </authorList>
    </citation>
    <scope>NUCLEOTIDE SEQUENCE [LARGE SCALE GENOMIC DNA]</scope>
    <source>
        <strain evidence="2 5">AZ1-7</strain>
        <strain evidence="3 4">DS1-2</strain>
    </source>
</reference>
<sequence length="352" mass="40338">MPDQDTSLHVSRPSRQAPPKEDRRAFVTFLMFNDSYLPGCLMAAYGLKRQGSRSDRVCLVTKDVSDRARDALLTLYDKVLPVDEIPIPGYQESPSSASQRTGSARVQGAALTRFASLRLGPDGDFGCSYEKVVNIDADLLPLRDFERLWDIPAPAGIINERRAHMADIDERGQLVERPDALKTGTWVWHDVYADICPPGAPIPREITDRVAVDVENYGVNASLLMVEPSMSTYRRFMDWVDQGEIRDLVRNRWSWTDQQAATLFWSGQWTSLDPRYSIFYGYPTIDVARGLHYAGIKPWSWRKKGFARRLDRFPDYALWGRRFLDMLDELPRLRDIGGLKRLERELAQHCPR</sequence>
<dbReference type="Proteomes" id="UP000268652">
    <property type="component" value="Unassembled WGS sequence"/>
</dbReference>
<feature type="region of interest" description="Disordered" evidence="1">
    <location>
        <begin position="1"/>
        <end position="21"/>
    </location>
</feature>
<dbReference type="InterPro" id="IPR029044">
    <property type="entry name" value="Nucleotide-diphossugar_trans"/>
</dbReference>
<protein>
    <recommendedName>
        <fullName evidence="6">Glycosyltransferase family 8 protein</fullName>
    </recommendedName>
</protein>
<dbReference type="EMBL" id="RBDY01000020">
    <property type="protein sequence ID" value="RKN18326.1"/>
    <property type="molecule type" value="Genomic_DNA"/>
</dbReference>
<dbReference type="Pfam" id="PF01501">
    <property type="entry name" value="Glyco_transf_8"/>
    <property type="match status" value="1"/>
</dbReference>
<dbReference type="Proteomes" id="UP000275024">
    <property type="component" value="Unassembled WGS sequence"/>
</dbReference>
<dbReference type="GO" id="GO:0016757">
    <property type="term" value="F:glycosyltransferase activity"/>
    <property type="evidence" value="ECO:0007669"/>
    <property type="project" value="InterPro"/>
</dbReference>
<organism evidence="2 5">
    <name type="scientific">Streptomyces radicis</name>
    <dbReference type="NCBI Taxonomy" id="1750517"/>
    <lineage>
        <taxon>Bacteria</taxon>
        <taxon>Bacillati</taxon>
        <taxon>Actinomycetota</taxon>
        <taxon>Actinomycetes</taxon>
        <taxon>Kitasatosporales</taxon>
        <taxon>Streptomycetaceae</taxon>
        <taxon>Streptomyces</taxon>
    </lineage>
</organism>
<dbReference type="Gene3D" id="3.90.550.10">
    <property type="entry name" value="Spore Coat Polysaccharide Biosynthesis Protein SpsA, Chain A"/>
    <property type="match status" value="1"/>
</dbReference>
<dbReference type="OrthoDB" id="4015536at2"/>
<dbReference type="PANTHER" id="PTHR11183">
    <property type="entry name" value="GLYCOGENIN SUBFAMILY MEMBER"/>
    <property type="match status" value="1"/>
</dbReference>
<accession>A0A3A9W599</accession>
<comment type="caution">
    <text evidence="2">The sequence shown here is derived from an EMBL/GenBank/DDBJ whole genome shotgun (WGS) entry which is preliminary data.</text>
</comment>
<evidence type="ECO:0008006" key="6">
    <source>
        <dbReference type="Google" id="ProtNLM"/>
    </source>
</evidence>
<proteinExistence type="predicted"/>
<name>A0A3A9W599_9ACTN</name>
<dbReference type="RefSeq" id="WP_120698989.1">
    <property type="nucleotide sequence ID" value="NZ_RBDX01000014.1"/>
</dbReference>
<keyword evidence="4" id="KW-1185">Reference proteome</keyword>
<dbReference type="InterPro" id="IPR050587">
    <property type="entry name" value="GNT1/Glycosyltrans_8"/>
</dbReference>
<evidence type="ECO:0000313" key="2">
    <source>
        <dbReference type="EMBL" id="RKN07603.1"/>
    </source>
</evidence>